<comment type="caution">
    <text evidence="1">The sequence shown here is derived from an EMBL/GenBank/DDBJ whole genome shotgun (WGS) entry which is preliminary data.</text>
</comment>
<reference evidence="1 2" key="1">
    <citation type="submission" date="2020-08" db="EMBL/GenBank/DDBJ databases">
        <title>Genomic Encyclopedia of Type Strains, Phase IV (KMG-IV): sequencing the most valuable type-strain genomes for metagenomic binning, comparative biology and taxonomic classification.</title>
        <authorList>
            <person name="Goeker M."/>
        </authorList>
    </citation>
    <scope>NUCLEOTIDE SEQUENCE [LARGE SCALE GENOMIC DNA]</scope>
    <source>
        <strain evidence="1 2">DSM 23562</strain>
    </source>
</reference>
<name>A0A7W9W528_ARMRO</name>
<sequence>MRSLTAERLYQKTPGIQVRSAGTERSARVKVTAGDIGWADRIYAFEKSHLRELKERFGEALAGKEVLVLHLSNPGGKYTLLDERLAAKIKEAVGELAC</sequence>
<dbReference type="Proteomes" id="UP000520814">
    <property type="component" value="Unassembled WGS sequence"/>
</dbReference>
<dbReference type="RefSeq" id="WP_184192267.1">
    <property type="nucleotide sequence ID" value="NZ_JACHGW010000001.1"/>
</dbReference>
<gene>
    <name evidence="1" type="ORF">HNQ39_000393</name>
</gene>
<proteinExistence type="predicted"/>
<dbReference type="SUPFAM" id="SSF52788">
    <property type="entry name" value="Phosphotyrosine protein phosphatases I"/>
    <property type="match status" value="1"/>
</dbReference>
<keyword evidence="2" id="KW-1185">Reference proteome</keyword>
<organism evidence="1 2">
    <name type="scientific">Armatimonas rosea</name>
    <dbReference type="NCBI Taxonomy" id="685828"/>
    <lineage>
        <taxon>Bacteria</taxon>
        <taxon>Bacillati</taxon>
        <taxon>Armatimonadota</taxon>
        <taxon>Armatimonadia</taxon>
        <taxon>Armatimonadales</taxon>
        <taxon>Armatimonadaceae</taxon>
        <taxon>Armatimonas</taxon>
    </lineage>
</organism>
<evidence type="ECO:0000313" key="1">
    <source>
        <dbReference type="EMBL" id="MBB6048631.1"/>
    </source>
</evidence>
<dbReference type="InterPro" id="IPR036196">
    <property type="entry name" value="Ptyr_pPase_sf"/>
</dbReference>
<evidence type="ECO:0000313" key="2">
    <source>
        <dbReference type="Proteomes" id="UP000520814"/>
    </source>
</evidence>
<dbReference type="EMBL" id="JACHGW010000001">
    <property type="protein sequence ID" value="MBB6048631.1"/>
    <property type="molecule type" value="Genomic_DNA"/>
</dbReference>
<protein>
    <submittedName>
        <fullName evidence="1">Uncharacterized protein</fullName>
    </submittedName>
</protein>
<accession>A0A7W9W528</accession>
<dbReference type="AlphaFoldDB" id="A0A7W9W528"/>